<dbReference type="RefSeq" id="XP_002787145.1">
    <property type="nucleotide sequence ID" value="XM_002787099.1"/>
</dbReference>
<protein>
    <recommendedName>
        <fullName evidence="1">Reverse transcriptase domain-containing protein</fullName>
    </recommendedName>
</protein>
<keyword evidence="3" id="KW-1185">Reference proteome</keyword>
<feature type="domain" description="Reverse transcriptase" evidence="1">
    <location>
        <begin position="1"/>
        <end position="176"/>
    </location>
</feature>
<dbReference type="EMBL" id="GG671439">
    <property type="protein sequence ID" value="EER18941.1"/>
    <property type="molecule type" value="Genomic_DNA"/>
</dbReference>
<gene>
    <name evidence="2" type="ORF">Pmar_PMAR022048</name>
</gene>
<sequence length="176" mass="19581">MTYQHAYIVGKSPSTALPDVISVYNSRRARKPYRVMATLDVKGAFDNCNWSLTMSEVRKCMPEPLVELLTSYLQGRVANLCVDGRTIRRKLIHGFQQGSALGPRLWNLSCSSIIEEINQTLPAGCRCAASADDIILIITAASERVLLAFLKGAINRIKEWAGHNNMMSQEHLAIMD</sequence>
<evidence type="ECO:0000259" key="1">
    <source>
        <dbReference type="PROSITE" id="PS50878"/>
    </source>
</evidence>
<dbReference type="OrthoDB" id="8063979at2759"/>
<dbReference type="InParanoid" id="C5K9A0"/>
<evidence type="ECO:0000313" key="3">
    <source>
        <dbReference type="Proteomes" id="UP000007800"/>
    </source>
</evidence>
<dbReference type="Proteomes" id="UP000007800">
    <property type="component" value="Unassembled WGS sequence"/>
</dbReference>
<accession>C5K9A0</accession>
<dbReference type="GeneID" id="9049425"/>
<evidence type="ECO:0000313" key="2">
    <source>
        <dbReference type="EMBL" id="EER18941.1"/>
    </source>
</evidence>
<dbReference type="AlphaFoldDB" id="C5K9A0"/>
<dbReference type="PROSITE" id="PS50878">
    <property type="entry name" value="RT_POL"/>
    <property type="match status" value="1"/>
</dbReference>
<organism evidence="3">
    <name type="scientific">Perkinsus marinus (strain ATCC 50983 / TXsc)</name>
    <dbReference type="NCBI Taxonomy" id="423536"/>
    <lineage>
        <taxon>Eukaryota</taxon>
        <taxon>Sar</taxon>
        <taxon>Alveolata</taxon>
        <taxon>Perkinsozoa</taxon>
        <taxon>Perkinsea</taxon>
        <taxon>Perkinsida</taxon>
        <taxon>Perkinsidae</taxon>
        <taxon>Perkinsus</taxon>
    </lineage>
</organism>
<dbReference type="Pfam" id="PF00078">
    <property type="entry name" value="RVT_1"/>
    <property type="match status" value="1"/>
</dbReference>
<proteinExistence type="predicted"/>
<dbReference type="InterPro" id="IPR000477">
    <property type="entry name" value="RT_dom"/>
</dbReference>
<name>C5K9A0_PERM5</name>
<reference evidence="2 3" key="1">
    <citation type="submission" date="2008-07" db="EMBL/GenBank/DDBJ databases">
        <authorList>
            <person name="El-Sayed N."/>
            <person name="Caler E."/>
            <person name="Inman J."/>
            <person name="Amedeo P."/>
            <person name="Hass B."/>
            <person name="Wortman J."/>
        </authorList>
    </citation>
    <scope>NUCLEOTIDE SEQUENCE [LARGE SCALE GENOMIC DNA]</scope>
    <source>
        <strain evidence="3">ATCC 50983 / TXsc</strain>
    </source>
</reference>